<gene>
    <name evidence="2" type="primary">FGENESH: predicted gene_6.391</name>
    <name evidence="3" type="ORF">AAT19DRAFT_14923</name>
    <name evidence="2" type="ORF">BN2166_0034690</name>
</gene>
<evidence type="ECO:0000313" key="4">
    <source>
        <dbReference type="Proteomes" id="UP000199069"/>
    </source>
</evidence>
<protein>
    <recommendedName>
        <fullName evidence="1">F-box domain-containing protein</fullName>
    </recommendedName>
</protein>
<dbReference type="EMBL" id="LCTV02000006">
    <property type="protein sequence ID" value="PRQ74570.1"/>
    <property type="molecule type" value="Genomic_DNA"/>
</dbReference>
<evidence type="ECO:0000259" key="1">
    <source>
        <dbReference type="Pfam" id="PF12937"/>
    </source>
</evidence>
<proteinExistence type="predicted"/>
<evidence type="ECO:0000313" key="2">
    <source>
        <dbReference type="EMBL" id="CTR07608.1"/>
    </source>
</evidence>
<evidence type="ECO:0000313" key="5">
    <source>
        <dbReference type="Proteomes" id="UP000239560"/>
    </source>
</evidence>
<organism evidence="2 4">
    <name type="scientific">Rhodotorula toruloides</name>
    <name type="common">Yeast</name>
    <name type="synonym">Rhodosporidium toruloides</name>
    <dbReference type="NCBI Taxonomy" id="5286"/>
    <lineage>
        <taxon>Eukaryota</taxon>
        <taxon>Fungi</taxon>
        <taxon>Dikarya</taxon>
        <taxon>Basidiomycota</taxon>
        <taxon>Pucciniomycotina</taxon>
        <taxon>Microbotryomycetes</taxon>
        <taxon>Sporidiobolales</taxon>
        <taxon>Sporidiobolaceae</taxon>
        <taxon>Rhodotorula</taxon>
    </lineage>
</organism>
<evidence type="ECO:0000313" key="3">
    <source>
        <dbReference type="EMBL" id="PRQ74570.1"/>
    </source>
</evidence>
<dbReference type="AlphaFoldDB" id="A0A0K3CF76"/>
<dbReference type="InterPro" id="IPR001810">
    <property type="entry name" value="F-box_dom"/>
</dbReference>
<dbReference type="Proteomes" id="UP000199069">
    <property type="component" value="Unassembled WGS sequence"/>
</dbReference>
<accession>A0A0K3CF76</accession>
<keyword evidence="4" id="KW-1185">Reference proteome</keyword>
<dbReference type="SUPFAM" id="SSF52047">
    <property type="entry name" value="RNI-like"/>
    <property type="match status" value="1"/>
</dbReference>
<sequence>MTGMLDLPCELLIQIFRDLGADLKVYSAKERQTDLARLATVCRAFHAATIPLLYGDAVTCRSAGRTYLLDRSLLANPDLRPLVRTLVMKSELDNGHVSSLTSTLQHTPSLESLALASCFFEGDSGSSPLLPTLLSATHIQHFAYGFGSRLDRLVAAQRILPRWTQLRSLRLYRVDPQDLALVHPAPTYRLEEFSIDNSGALLPQNAHSCSLNDLLWLVGLPGALKSFSLAHLALQSDASKLVTHLFEQGHATTLSRLTLRGIRPTLPLVKRTLLDPNDLGSLFPTLAYLELADHDHDLGEHILEHPEPYFRIPTSLRTLVLHDPLDQYFFLLRSLERRRPPNLRNIKVIGAYPTSTHSRRLQSLCHDLAVAFEVERNF</sequence>
<name>A0A0K3CF76_RHOTO</name>
<dbReference type="OMA" id="PRTPICA"/>
<dbReference type="OrthoDB" id="2535064at2759"/>
<dbReference type="Proteomes" id="UP000239560">
    <property type="component" value="Unassembled WGS sequence"/>
</dbReference>
<dbReference type="EMBL" id="CWKI01000006">
    <property type="protein sequence ID" value="CTR07608.1"/>
    <property type="molecule type" value="Genomic_DNA"/>
</dbReference>
<dbReference type="Pfam" id="PF12937">
    <property type="entry name" value="F-box-like"/>
    <property type="match status" value="1"/>
</dbReference>
<reference evidence="3 5" key="2">
    <citation type="journal article" date="2018" name="Elife">
        <title>Functional genomics of lipid metabolism in the oleaginous yeast Rhodosporidium toruloides.</title>
        <authorList>
            <person name="Coradetti S.T."/>
            <person name="Pinel D."/>
            <person name="Geiselman G."/>
            <person name="Ito M."/>
            <person name="Mondo S."/>
            <person name="Reilly M.C."/>
            <person name="Cheng Y.F."/>
            <person name="Bauer S."/>
            <person name="Grigoriev I."/>
            <person name="Gladden J.M."/>
            <person name="Simmons B.A."/>
            <person name="Brem R."/>
            <person name="Arkin A.P."/>
            <person name="Skerker J.M."/>
        </authorList>
    </citation>
    <scope>NUCLEOTIDE SEQUENCE [LARGE SCALE GENOMIC DNA]</scope>
    <source>
        <strain evidence="3 5">NBRC 0880</strain>
    </source>
</reference>
<feature type="domain" description="F-box" evidence="1">
    <location>
        <begin position="5"/>
        <end position="49"/>
    </location>
</feature>
<reference evidence="2 4" key="1">
    <citation type="submission" date="2015-07" db="EMBL/GenBank/DDBJ databases">
        <authorList>
            <person name="Cajimat M.N.B."/>
            <person name="Milazzo M.L."/>
            <person name="Fulhorst C.F."/>
        </authorList>
    </citation>
    <scope>NUCLEOTIDE SEQUENCE [LARGE SCALE GENOMIC DNA]</scope>
    <source>
        <strain evidence="2">Single colony</strain>
    </source>
</reference>